<dbReference type="PANTHER" id="PTHR15710:SF243">
    <property type="entry name" value="E3 UBIQUITIN-PROTEIN LIGASE PRAJA-2 ISOFORM X1"/>
    <property type="match status" value="1"/>
</dbReference>
<evidence type="ECO:0000256" key="4">
    <source>
        <dbReference type="ARBA" id="ARBA00022786"/>
    </source>
</evidence>
<evidence type="ECO:0000256" key="1">
    <source>
        <dbReference type="ARBA" id="ARBA00004906"/>
    </source>
</evidence>
<protein>
    <recommendedName>
        <fullName evidence="8">RING-type domain-containing protein</fullName>
    </recommendedName>
</protein>
<organism evidence="9 10">
    <name type="scientific">Suhomyces tanzawaensis NRRL Y-17324</name>
    <dbReference type="NCBI Taxonomy" id="984487"/>
    <lineage>
        <taxon>Eukaryota</taxon>
        <taxon>Fungi</taxon>
        <taxon>Dikarya</taxon>
        <taxon>Ascomycota</taxon>
        <taxon>Saccharomycotina</taxon>
        <taxon>Pichiomycetes</taxon>
        <taxon>Debaryomycetaceae</taxon>
        <taxon>Suhomyces</taxon>
    </lineage>
</organism>
<reference evidence="10" key="1">
    <citation type="submission" date="2016-05" db="EMBL/GenBank/DDBJ databases">
        <title>Comparative genomics of biotechnologically important yeasts.</title>
        <authorList>
            <consortium name="DOE Joint Genome Institute"/>
            <person name="Riley R."/>
            <person name="Haridas S."/>
            <person name="Wolfe K.H."/>
            <person name="Lopes M.R."/>
            <person name="Hittinger C.T."/>
            <person name="Goker M."/>
            <person name="Salamov A."/>
            <person name="Wisecaver J."/>
            <person name="Long T.M."/>
            <person name="Aerts A.L."/>
            <person name="Barry K."/>
            <person name="Choi C."/>
            <person name="Clum A."/>
            <person name="Coughlan A.Y."/>
            <person name="Deshpande S."/>
            <person name="Douglass A.P."/>
            <person name="Hanson S.J."/>
            <person name="Klenk H.-P."/>
            <person name="Labutti K."/>
            <person name="Lapidus A."/>
            <person name="Lindquist E."/>
            <person name="Lipzen A."/>
            <person name="Meier-Kolthoff J.P."/>
            <person name="Ohm R.A."/>
            <person name="Otillar R.P."/>
            <person name="Pangilinan J."/>
            <person name="Peng Y."/>
            <person name="Rokas A."/>
            <person name="Rosa C.A."/>
            <person name="Scheuner C."/>
            <person name="Sibirny A.A."/>
            <person name="Slot J.C."/>
            <person name="Stielow J.B."/>
            <person name="Sun H."/>
            <person name="Kurtzman C.P."/>
            <person name="Blackwell M."/>
            <person name="Grigoriev I.V."/>
            <person name="Jeffries T.W."/>
        </authorList>
    </citation>
    <scope>NUCLEOTIDE SEQUENCE [LARGE SCALE GENOMIC DNA]</scope>
    <source>
        <strain evidence="10">NRRL Y-17324</strain>
    </source>
</reference>
<evidence type="ECO:0000256" key="2">
    <source>
        <dbReference type="ARBA" id="ARBA00022723"/>
    </source>
</evidence>
<dbReference type="GO" id="GO:0005737">
    <property type="term" value="C:cytoplasm"/>
    <property type="evidence" value="ECO:0007669"/>
    <property type="project" value="TreeGrafter"/>
</dbReference>
<dbReference type="Gene3D" id="3.30.40.10">
    <property type="entry name" value="Zinc/RING finger domain, C3HC4 (zinc finger)"/>
    <property type="match status" value="1"/>
</dbReference>
<keyword evidence="2" id="KW-0479">Metal-binding</keyword>
<gene>
    <name evidence="9" type="ORF">CANTADRAFT_35360</name>
</gene>
<name>A0A1E4SFV6_9ASCO</name>
<keyword evidence="10" id="KW-1185">Reference proteome</keyword>
<dbReference type="STRING" id="984487.A0A1E4SFV6"/>
<evidence type="ECO:0000256" key="6">
    <source>
        <dbReference type="PROSITE-ProRule" id="PRU00175"/>
    </source>
</evidence>
<evidence type="ECO:0000313" key="9">
    <source>
        <dbReference type="EMBL" id="ODV78350.1"/>
    </source>
</evidence>
<dbReference type="GeneID" id="30982770"/>
<dbReference type="GO" id="GO:0016567">
    <property type="term" value="P:protein ubiquitination"/>
    <property type="evidence" value="ECO:0007669"/>
    <property type="project" value="UniProtKB-UniPathway"/>
</dbReference>
<keyword evidence="3 6" id="KW-0863">Zinc-finger</keyword>
<dbReference type="PROSITE" id="PS50089">
    <property type="entry name" value="ZF_RING_2"/>
    <property type="match status" value="1"/>
</dbReference>
<comment type="pathway">
    <text evidence="1">Protein modification; protein ubiquitination.</text>
</comment>
<evidence type="ECO:0000259" key="8">
    <source>
        <dbReference type="PROSITE" id="PS50089"/>
    </source>
</evidence>
<dbReference type="SUPFAM" id="SSF57850">
    <property type="entry name" value="RING/U-box"/>
    <property type="match status" value="1"/>
</dbReference>
<dbReference type="InterPro" id="IPR001841">
    <property type="entry name" value="Znf_RING"/>
</dbReference>
<dbReference type="Proteomes" id="UP000094285">
    <property type="component" value="Unassembled WGS sequence"/>
</dbReference>
<dbReference type="EMBL" id="KV453913">
    <property type="protein sequence ID" value="ODV78350.1"/>
    <property type="molecule type" value="Genomic_DNA"/>
</dbReference>
<dbReference type="OrthoDB" id="8062037at2759"/>
<dbReference type="InterPro" id="IPR024766">
    <property type="entry name" value="Znf_RING_H2"/>
</dbReference>
<dbReference type="GO" id="GO:0008270">
    <property type="term" value="F:zinc ion binding"/>
    <property type="evidence" value="ECO:0007669"/>
    <property type="project" value="UniProtKB-KW"/>
</dbReference>
<sequence length="278" mass="31614">VVDVDVETGVSDLPIWIRDVLERALTASGIPGFRMNGKLASQDAIDSLREVPIQDLKEKECAICYELYEEVSSATKTSSQPTANDKSHARTHTPDLADKFNDPSLFMPTDEICHYSRFPMRNLATITPTTLEEAFPGYKPAKPSKKEEEAPHTPVKMPSCDHIFGKSCIIEWLKSNVSCPLCREEVEAKKNDPKLKRLNQIRASMFHNFNDPNDVVNHLANHSTDVFNPYRRPFNPSITPLTDSFMHQDWATPYNLGMQRTESREPNLILPRRFPFPD</sequence>
<keyword evidence="4" id="KW-0833">Ubl conjugation pathway</keyword>
<dbReference type="GO" id="GO:0061630">
    <property type="term" value="F:ubiquitin protein ligase activity"/>
    <property type="evidence" value="ECO:0007669"/>
    <property type="project" value="TreeGrafter"/>
</dbReference>
<dbReference type="SMART" id="SM01197">
    <property type="entry name" value="FANCL_C"/>
    <property type="match status" value="1"/>
</dbReference>
<feature type="domain" description="RING-type" evidence="8">
    <location>
        <begin position="160"/>
        <end position="183"/>
    </location>
</feature>
<dbReference type="UniPathway" id="UPA00143"/>
<feature type="non-terminal residue" evidence="9">
    <location>
        <position position="1"/>
    </location>
</feature>
<dbReference type="InterPro" id="IPR013083">
    <property type="entry name" value="Znf_RING/FYVE/PHD"/>
</dbReference>
<feature type="non-terminal residue" evidence="9">
    <location>
        <position position="278"/>
    </location>
</feature>
<feature type="compositionally biased region" description="Polar residues" evidence="7">
    <location>
        <begin position="75"/>
        <end position="84"/>
    </location>
</feature>
<evidence type="ECO:0000256" key="7">
    <source>
        <dbReference type="SAM" id="MobiDB-lite"/>
    </source>
</evidence>
<proteinExistence type="predicted"/>
<keyword evidence="5" id="KW-0862">Zinc</keyword>
<evidence type="ECO:0000256" key="3">
    <source>
        <dbReference type="ARBA" id="ARBA00022771"/>
    </source>
</evidence>
<dbReference type="GO" id="GO:0051603">
    <property type="term" value="P:proteolysis involved in protein catabolic process"/>
    <property type="evidence" value="ECO:0007669"/>
    <property type="project" value="UniProtKB-ARBA"/>
</dbReference>
<dbReference type="AlphaFoldDB" id="A0A1E4SFV6"/>
<accession>A0A1E4SFV6</accession>
<dbReference type="Pfam" id="PF12678">
    <property type="entry name" value="zf-rbx1"/>
    <property type="match status" value="1"/>
</dbReference>
<feature type="region of interest" description="Disordered" evidence="7">
    <location>
        <begin position="134"/>
        <end position="155"/>
    </location>
</feature>
<dbReference type="PANTHER" id="PTHR15710">
    <property type="entry name" value="E3 UBIQUITIN-PROTEIN LIGASE PRAJA"/>
    <property type="match status" value="1"/>
</dbReference>
<feature type="compositionally biased region" description="Basic and acidic residues" evidence="7">
    <location>
        <begin position="85"/>
        <end position="101"/>
    </location>
</feature>
<feature type="region of interest" description="Disordered" evidence="7">
    <location>
        <begin position="75"/>
        <end position="102"/>
    </location>
</feature>
<evidence type="ECO:0000313" key="10">
    <source>
        <dbReference type="Proteomes" id="UP000094285"/>
    </source>
</evidence>
<evidence type="ECO:0000256" key="5">
    <source>
        <dbReference type="ARBA" id="ARBA00022833"/>
    </source>
</evidence>
<dbReference type="RefSeq" id="XP_020063472.1">
    <property type="nucleotide sequence ID" value="XM_020208633.1"/>
</dbReference>